<evidence type="ECO:0000256" key="4">
    <source>
        <dbReference type="ARBA" id="ARBA00012557"/>
    </source>
</evidence>
<name>A0A7S1YSN3_9STRA</name>
<comment type="similarity">
    <text evidence="3">Belongs to the glycosyltransferase 31 family. Beta3-Gal-T subfamily.</text>
</comment>
<dbReference type="PANTHER" id="PTHR23033:SF14">
    <property type="entry name" value="GLYCOPROTEIN-N-ACETYLGALACTOSAMINE 3-BETA-GALACTOSYLTRANSFERASE 1-RELATED"/>
    <property type="match status" value="1"/>
</dbReference>
<feature type="region of interest" description="Disordered" evidence="12">
    <location>
        <begin position="1"/>
        <end position="43"/>
    </location>
</feature>
<feature type="domain" description="Fringe-like glycosyltransferase" evidence="14">
    <location>
        <begin position="270"/>
        <end position="444"/>
    </location>
</feature>
<dbReference type="InterPro" id="IPR026050">
    <property type="entry name" value="C1GALT1/C1GALT1_chp1"/>
</dbReference>
<evidence type="ECO:0000313" key="15">
    <source>
        <dbReference type="EMBL" id="CAD9318010.1"/>
    </source>
</evidence>
<comment type="pathway">
    <text evidence="2">Protein modification; protein glycosylation.</text>
</comment>
<dbReference type="AlphaFoldDB" id="A0A7S1YSN3"/>
<comment type="subcellular location">
    <subcellularLocation>
        <location evidence="1">Membrane</location>
        <topology evidence="1">Single-pass type II membrane protein</topology>
    </subcellularLocation>
</comment>
<dbReference type="InterPro" id="IPR003378">
    <property type="entry name" value="Fringe-like_glycosylTrfase"/>
</dbReference>
<evidence type="ECO:0000256" key="6">
    <source>
        <dbReference type="ARBA" id="ARBA00022679"/>
    </source>
</evidence>
<gene>
    <name evidence="15" type="ORF">DBRI1063_LOCUS4440</name>
</gene>
<dbReference type="PANTHER" id="PTHR23033">
    <property type="entry name" value="BETA1,3-GALACTOSYLTRANSFERASE"/>
    <property type="match status" value="1"/>
</dbReference>
<keyword evidence="8" id="KW-0547">Nucleotide-binding</keyword>
<evidence type="ECO:0000259" key="14">
    <source>
        <dbReference type="Pfam" id="PF02434"/>
    </source>
</evidence>
<evidence type="ECO:0000256" key="12">
    <source>
        <dbReference type="SAM" id="MobiDB-lite"/>
    </source>
</evidence>
<keyword evidence="5" id="KW-0328">Glycosyltransferase</keyword>
<evidence type="ECO:0000256" key="5">
    <source>
        <dbReference type="ARBA" id="ARBA00022676"/>
    </source>
</evidence>
<organism evidence="15">
    <name type="scientific">Ditylum brightwellii</name>
    <dbReference type="NCBI Taxonomy" id="49249"/>
    <lineage>
        <taxon>Eukaryota</taxon>
        <taxon>Sar</taxon>
        <taxon>Stramenopiles</taxon>
        <taxon>Ochrophyta</taxon>
        <taxon>Bacillariophyta</taxon>
        <taxon>Mediophyceae</taxon>
        <taxon>Lithodesmiophycidae</taxon>
        <taxon>Lithodesmiales</taxon>
        <taxon>Lithodesmiaceae</taxon>
        <taxon>Ditylum</taxon>
    </lineage>
</organism>
<dbReference type="GO" id="GO:0000166">
    <property type="term" value="F:nucleotide binding"/>
    <property type="evidence" value="ECO:0007669"/>
    <property type="project" value="UniProtKB-KW"/>
</dbReference>
<evidence type="ECO:0000256" key="2">
    <source>
        <dbReference type="ARBA" id="ARBA00004922"/>
    </source>
</evidence>
<evidence type="ECO:0000256" key="1">
    <source>
        <dbReference type="ARBA" id="ARBA00004606"/>
    </source>
</evidence>
<evidence type="ECO:0000256" key="11">
    <source>
        <dbReference type="ARBA" id="ARBA00023136"/>
    </source>
</evidence>
<feature type="transmembrane region" description="Helical" evidence="13">
    <location>
        <begin position="47"/>
        <end position="72"/>
    </location>
</feature>
<evidence type="ECO:0000256" key="13">
    <source>
        <dbReference type="SAM" id="Phobius"/>
    </source>
</evidence>
<reference evidence="15" key="1">
    <citation type="submission" date="2021-01" db="EMBL/GenBank/DDBJ databases">
        <authorList>
            <person name="Corre E."/>
            <person name="Pelletier E."/>
            <person name="Niang G."/>
            <person name="Scheremetjew M."/>
            <person name="Finn R."/>
            <person name="Kale V."/>
            <person name="Holt S."/>
            <person name="Cochrane G."/>
            <person name="Meng A."/>
            <person name="Brown T."/>
            <person name="Cohen L."/>
        </authorList>
    </citation>
    <scope>NUCLEOTIDE SEQUENCE</scope>
    <source>
        <strain evidence="15">Pop2</strain>
    </source>
</reference>
<keyword evidence="7 13" id="KW-0812">Transmembrane</keyword>
<keyword evidence="9" id="KW-0735">Signal-anchor</keyword>
<evidence type="ECO:0000256" key="9">
    <source>
        <dbReference type="ARBA" id="ARBA00022968"/>
    </source>
</evidence>
<evidence type="ECO:0000256" key="8">
    <source>
        <dbReference type="ARBA" id="ARBA00022741"/>
    </source>
</evidence>
<dbReference type="Gene3D" id="3.90.550.50">
    <property type="match status" value="1"/>
</dbReference>
<dbReference type="Pfam" id="PF02434">
    <property type="entry name" value="Fringe"/>
    <property type="match status" value="1"/>
</dbReference>
<dbReference type="GO" id="GO:0016263">
    <property type="term" value="F:glycoprotein-N-acetylgalactosamine 3-beta-galactosyltransferase activity"/>
    <property type="evidence" value="ECO:0007669"/>
    <property type="project" value="UniProtKB-EC"/>
</dbReference>
<evidence type="ECO:0000256" key="3">
    <source>
        <dbReference type="ARBA" id="ARBA00006462"/>
    </source>
</evidence>
<proteinExistence type="inferred from homology"/>
<sequence length="530" mass="60087">MHTDSTIRRKGGSSTNDTSKSPKRNRPTDGTSRRKKKGERKGGNDSAAFIVGCAFIVAFIMFGVWIVVLLGFEPDAAAPSMEENAAREVAAVEKVRPKTEEKIKSTNQYLMKKNKLTIAAQEAAKTKKEASIEITDGKRQSWEGWQPHTPSTMEVPWRKCIQKPNTYSSCRDLEADMGTAPPAPKNWVPDVTMLRRMYLKGKDENGNAWPPSLSDELCEKIGPNGGTFEDTNKDLIELVPIQAQPLDRTEEQARKEGLTNGKVPPPDRRMPKIMCSLYTMSSSHASTIRAIRETWAGGCDGFLAFSTESDPRIPAISIPHDGPEEYNNMWQKIRSIWRFVGTHYIDEFDFFFIGGDDLFVLPQNLREYLWVLGDPEEDWFVGRRFKPHPGGEFNSGGAGYALSRSTLRKFLSQMEEERCKATQHTAMEDVMIARCLENMHGITYHDTRDDENRERFHPFAPGLHYVWHPPKEGQPADWYEQYNKEWGVLLGKDCCAPDSVSFHYIKKPAMVRHISSLLYQCGKKGNLRGK</sequence>
<protein>
    <recommendedName>
        <fullName evidence="4">N-acetylgalactosaminide beta-1,3-galactosyltransferase</fullName>
        <ecNumber evidence="4">2.4.1.122</ecNumber>
    </recommendedName>
</protein>
<keyword evidence="6" id="KW-0808">Transferase</keyword>
<keyword evidence="10 13" id="KW-1133">Transmembrane helix</keyword>
<dbReference type="EC" id="2.4.1.122" evidence="4"/>
<keyword evidence="11 13" id="KW-0472">Membrane</keyword>
<accession>A0A7S1YSN3</accession>
<evidence type="ECO:0000256" key="7">
    <source>
        <dbReference type="ARBA" id="ARBA00022692"/>
    </source>
</evidence>
<dbReference type="GO" id="GO:0016020">
    <property type="term" value="C:membrane"/>
    <property type="evidence" value="ECO:0007669"/>
    <property type="project" value="UniProtKB-SubCell"/>
</dbReference>
<evidence type="ECO:0000256" key="10">
    <source>
        <dbReference type="ARBA" id="ARBA00022989"/>
    </source>
</evidence>
<dbReference type="EMBL" id="HBGN01006939">
    <property type="protein sequence ID" value="CAD9318010.1"/>
    <property type="molecule type" value="Transcribed_RNA"/>
</dbReference>